<proteinExistence type="predicted"/>
<evidence type="ECO:0000313" key="2">
    <source>
        <dbReference type="EMBL" id="KAL0487156.1"/>
    </source>
</evidence>
<reference evidence="2 3" key="1">
    <citation type="submission" date="2024-03" db="EMBL/GenBank/DDBJ databases">
        <title>The Acrasis kona genome and developmental transcriptomes reveal deep origins of eukaryotic multicellular pathways.</title>
        <authorList>
            <person name="Sheikh S."/>
            <person name="Fu C.-J."/>
            <person name="Brown M.W."/>
            <person name="Baldauf S.L."/>
        </authorList>
    </citation>
    <scope>NUCLEOTIDE SEQUENCE [LARGE SCALE GENOMIC DNA]</scope>
    <source>
        <strain evidence="2 3">ATCC MYA-3509</strain>
    </source>
</reference>
<dbReference type="AlphaFoldDB" id="A0AAW2ZDC6"/>
<feature type="domain" description="Ubiquitin-like" evidence="1">
    <location>
        <begin position="62"/>
        <end position="131"/>
    </location>
</feature>
<evidence type="ECO:0000259" key="1">
    <source>
        <dbReference type="PROSITE" id="PS50053"/>
    </source>
</evidence>
<dbReference type="PROSITE" id="PS50053">
    <property type="entry name" value="UBIQUITIN_2"/>
    <property type="match status" value="1"/>
</dbReference>
<organism evidence="2 3">
    <name type="scientific">Acrasis kona</name>
    <dbReference type="NCBI Taxonomy" id="1008807"/>
    <lineage>
        <taxon>Eukaryota</taxon>
        <taxon>Discoba</taxon>
        <taxon>Heterolobosea</taxon>
        <taxon>Tetramitia</taxon>
        <taxon>Eutetramitia</taxon>
        <taxon>Acrasidae</taxon>
        <taxon>Acrasis</taxon>
    </lineage>
</organism>
<dbReference type="EMBL" id="JAOPGA020001311">
    <property type="protein sequence ID" value="KAL0487156.1"/>
    <property type="molecule type" value="Genomic_DNA"/>
</dbReference>
<accession>A0AAW2ZDC6</accession>
<dbReference type="Gene3D" id="3.10.20.90">
    <property type="entry name" value="Phosphatidylinositol 3-kinase Catalytic Subunit, Chain A, domain 1"/>
    <property type="match status" value="1"/>
</dbReference>
<gene>
    <name evidence="2" type="ORF">AKO1_001043</name>
</gene>
<evidence type="ECO:0000313" key="3">
    <source>
        <dbReference type="Proteomes" id="UP001431209"/>
    </source>
</evidence>
<comment type="caution">
    <text evidence="2">The sequence shown here is derived from an EMBL/GenBank/DDBJ whole genome shotgun (WGS) entry which is preliminary data.</text>
</comment>
<dbReference type="InterPro" id="IPR029071">
    <property type="entry name" value="Ubiquitin-like_domsf"/>
</dbReference>
<dbReference type="SUPFAM" id="SSF54236">
    <property type="entry name" value="Ubiquitin-like"/>
    <property type="match status" value="1"/>
</dbReference>
<dbReference type="Proteomes" id="UP001431209">
    <property type="component" value="Unassembled WGS sequence"/>
</dbReference>
<sequence>MVNNHGKRSRHVENFEGDDDVMYKHTNEDVFSTKECEDQQPAKRTKIFSSHIPHAYDCGDYIYIKSITGTMMYMHNYPTVTVSRLRSHASLFFKVPTHLIRIVHMGRLLSDDNRCLSDYGINHKDTIVIILDLLQTKVCFVKRDTLQHF</sequence>
<keyword evidence="3" id="KW-1185">Reference proteome</keyword>
<protein>
    <recommendedName>
        <fullName evidence="1">Ubiquitin-like domain-containing protein</fullName>
    </recommendedName>
</protein>
<dbReference type="InterPro" id="IPR000626">
    <property type="entry name" value="Ubiquitin-like_dom"/>
</dbReference>
<dbReference type="Pfam" id="PF00240">
    <property type="entry name" value="ubiquitin"/>
    <property type="match status" value="1"/>
</dbReference>
<name>A0AAW2ZDC6_9EUKA</name>
<dbReference type="CDD" id="cd17039">
    <property type="entry name" value="Ubl_ubiquitin_like"/>
    <property type="match status" value="1"/>
</dbReference>